<evidence type="ECO:0000259" key="1">
    <source>
        <dbReference type="Pfam" id="PF09860"/>
    </source>
</evidence>
<dbReference type="EMBL" id="BMJV01000002">
    <property type="protein sequence ID" value="GGG66633.1"/>
    <property type="molecule type" value="Genomic_DNA"/>
</dbReference>
<dbReference type="Pfam" id="PF09860">
    <property type="entry name" value="DUF2087"/>
    <property type="match status" value="1"/>
</dbReference>
<evidence type="ECO:0000313" key="2">
    <source>
        <dbReference type="EMBL" id="GGG66633.1"/>
    </source>
</evidence>
<protein>
    <recommendedName>
        <fullName evidence="1">DUF2087 domain-containing protein</fullName>
    </recommendedName>
</protein>
<name>A0A8J3EFT2_9RHOB</name>
<accession>A0A8J3EFT2</accession>
<dbReference type="AlphaFoldDB" id="A0A8J3EFT2"/>
<dbReference type="Proteomes" id="UP000617145">
    <property type="component" value="Unassembled WGS sequence"/>
</dbReference>
<sequence>MPKTPLPLRADDLTPFPRRLSRQLGTASPSHLTLMNMLARAAGYENVQHMRAAHAAALRLGRTADEQLADPRTVERALHQFDDAGRLRQWPSRRSVQTLALWALWATLPSRRPLHEHEVSAMLCAEHLFEDPATLRRTMISCGLLTRRPDGSDYRRREQEPPAEAKALIRALGPRRRTRSEVVALERTNA</sequence>
<dbReference type="InterPro" id="IPR018656">
    <property type="entry name" value="DUF2087"/>
</dbReference>
<gene>
    <name evidence="2" type="ORF">GCM10011415_11830</name>
</gene>
<organism evidence="2 3">
    <name type="scientific">Salipiger pallidus</name>
    <dbReference type="NCBI Taxonomy" id="1775170"/>
    <lineage>
        <taxon>Bacteria</taxon>
        <taxon>Pseudomonadati</taxon>
        <taxon>Pseudomonadota</taxon>
        <taxon>Alphaproteobacteria</taxon>
        <taxon>Rhodobacterales</taxon>
        <taxon>Roseobacteraceae</taxon>
        <taxon>Salipiger</taxon>
    </lineage>
</organism>
<dbReference type="RefSeq" id="WP_188789313.1">
    <property type="nucleotide sequence ID" value="NZ_BMJV01000002.1"/>
</dbReference>
<feature type="domain" description="DUF2087" evidence="1">
    <location>
        <begin position="86"/>
        <end position="156"/>
    </location>
</feature>
<reference evidence="2" key="1">
    <citation type="journal article" date="2014" name="Int. J. Syst. Evol. Microbiol.">
        <title>Complete genome sequence of Corynebacterium casei LMG S-19264T (=DSM 44701T), isolated from a smear-ripened cheese.</title>
        <authorList>
            <consortium name="US DOE Joint Genome Institute (JGI-PGF)"/>
            <person name="Walter F."/>
            <person name="Albersmeier A."/>
            <person name="Kalinowski J."/>
            <person name="Ruckert C."/>
        </authorList>
    </citation>
    <scope>NUCLEOTIDE SEQUENCE</scope>
    <source>
        <strain evidence="2">CGMCC 1.15762</strain>
    </source>
</reference>
<proteinExistence type="predicted"/>
<reference evidence="2" key="2">
    <citation type="submission" date="2020-09" db="EMBL/GenBank/DDBJ databases">
        <authorList>
            <person name="Sun Q."/>
            <person name="Zhou Y."/>
        </authorList>
    </citation>
    <scope>NUCLEOTIDE SEQUENCE</scope>
    <source>
        <strain evidence="2">CGMCC 1.15762</strain>
    </source>
</reference>
<comment type="caution">
    <text evidence="2">The sequence shown here is derived from an EMBL/GenBank/DDBJ whole genome shotgun (WGS) entry which is preliminary data.</text>
</comment>
<keyword evidence="3" id="KW-1185">Reference proteome</keyword>
<evidence type="ECO:0000313" key="3">
    <source>
        <dbReference type="Proteomes" id="UP000617145"/>
    </source>
</evidence>